<dbReference type="GO" id="GO:0008168">
    <property type="term" value="F:methyltransferase activity"/>
    <property type="evidence" value="ECO:0007669"/>
    <property type="project" value="UniProtKB-KW"/>
</dbReference>
<dbReference type="InterPro" id="IPR030807">
    <property type="entry name" value="Methyltran_NanM"/>
</dbReference>
<dbReference type="Proteomes" id="UP000182649">
    <property type="component" value="Unassembled WGS sequence"/>
</dbReference>
<dbReference type="Gene3D" id="3.40.50.150">
    <property type="entry name" value="Vaccinia Virus protein VP39"/>
    <property type="match status" value="1"/>
</dbReference>
<organism evidence="1 2">
    <name type="scientific">Nitrosospira multiformis</name>
    <dbReference type="NCBI Taxonomy" id="1231"/>
    <lineage>
        <taxon>Bacteria</taxon>
        <taxon>Pseudomonadati</taxon>
        <taxon>Pseudomonadota</taxon>
        <taxon>Betaproteobacteria</taxon>
        <taxon>Nitrosomonadales</taxon>
        <taxon>Nitrosomonadaceae</taxon>
        <taxon>Nitrosospira</taxon>
    </lineage>
</organism>
<keyword evidence="1" id="KW-0808">Transferase</keyword>
<evidence type="ECO:0000313" key="2">
    <source>
        <dbReference type="Proteomes" id="UP000182649"/>
    </source>
</evidence>
<reference evidence="1 2" key="1">
    <citation type="submission" date="2016-10" db="EMBL/GenBank/DDBJ databases">
        <authorList>
            <person name="de Groot N.N."/>
        </authorList>
    </citation>
    <scope>NUCLEOTIDE SEQUENCE [LARGE SCALE GENOMIC DNA]</scope>
    <source>
        <strain evidence="1 2">Nl14</strain>
    </source>
</reference>
<dbReference type="EMBL" id="FPBZ01000004">
    <property type="protein sequence ID" value="SFU45943.1"/>
    <property type="molecule type" value="Genomic_DNA"/>
</dbReference>
<dbReference type="InterPro" id="IPR029063">
    <property type="entry name" value="SAM-dependent_MTases_sf"/>
</dbReference>
<dbReference type="GO" id="GO:0032259">
    <property type="term" value="P:methylation"/>
    <property type="evidence" value="ECO:0007669"/>
    <property type="project" value="UniProtKB-KW"/>
</dbReference>
<dbReference type="AlphaFoldDB" id="A0A1I7GBY3"/>
<dbReference type="SUPFAM" id="SSF53335">
    <property type="entry name" value="S-adenosyl-L-methionine-dependent methyltransferases"/>
    <property type="match status" value="1"/>
</dbReference>
<dbReference type="NCBIfam" id="TIGR04371">
    <property type="entry name" value="methyltran_NanM"/>
    <property type="match status" value="1"/>
</dbReference>
<accession>A0A1I7GBY3</accession>
<name>A0A1I7GBY3_9PROT</name>
<sequence length="339" mass="39912">MPAGLKSVVNNFLIKSGYSVKRIREHELKYFLSSYDKSRELPLGAQSFLNSENPRLQSLRAAYRGLQLPVLQHTVWREQQLDRQLSLAWFRGDNLYVWQYRQLKSDARLRFYLAVLDVENRDKLDLLERLKEDGLFGCWTFSFTGRTDLLSRDLLDSVNEINYLDEHLHLSERSEFKVLDIGAGYGRFAHRMCEAFPNLSAYDCIDAVPESTFLCDYYLQFRGIGDRARSVPLTEYQTLSQRYDLAVNIHSFSECSYVAVRWWLEQIRSREIEWLLIVPNDPTELLTSEADGTKKEFMSDVLNCGYELWDRRPTYMNPDLREFIGVNDHFFLFRRKVAT</sequence>
<evidence type="ECO:0000313" key="1">
    <source>
        <dbReference type="EMBL" id="SFU45943.1"/>
    </source>
</evidence>
<proteinExistence type="predicted"/>
<gene>
    <name evidence="1" type="ORF">SAMN05216417_104101</name>
</gene>
<keyword evidence="1" id="KW-0489">Methyltransferase</keyword>
<protein>
    <submittedName>
        <fullName evidence="1">Putative sugar O-methyltransferase</fullName>
    </submittedName>
</protein>